<accession>A0A5C5G0W7</accession>
<evidence type="ECO:0000256" key="3">
    <source>
        <dbReference type="ARBA" id="ARBA00022723"/>
    </source>
</evidence>
<keyword evidence="9" id="KW-1185">Reference proteome</keyword>
<comment type="subcellular location">
    <subcellularLocation>
        <location evidence="1">Endoplasmic reticulum</location>
    </subcellularLocation>
</comment>
<comment type="similarity">
    <text evidence="6">Belongs to the cytochrome b5 family. MAPR subfamily.</text>
</comment>
<protein>
    <submittedName>
        <fullName evidence="8">Cytochrome b5-like heme/steroid binding domain-containing protein</fullName>
    </submittedName>
</protein>
<keyword evidence="3" id="KW-0479">Metal-binding</keyword>
<dbReference type="GO" id="GO:0020037">
    <property type="term" value="F:heme binding"/>
    <property type="evidence" value="ECO:0007669"/>
    <property type="project" value="UniProtKB-ARBA"/>
</dbReference>
<dbReference type="GO" id="GO:0005783">
    <property type="term" value="C:endoplasmic reticulum"/>
    <property type="evidence" value="ECO:0007669"/>
    <property type="project" value="UniProtKB-SubCell"/>
</dbReference>
<dbReference type="OrthoDB" id="547796at2759"/>
<dbReference type="InterPro" id="IPR036400">
    <property type="entry name" value="Cyt_B5-like_heme/steroid_sf"/>
</dbReference>
<keyword evidence="4" id="KW-0256">Endoplasmic reticulum</keyword>
<reference evidence="8 9" key="1">
    <citation type="submission" date="2019-03" db="EMBL/GenBank/DDBJ databases">
        <title>Rhodosporidium diobovatum UCD-FST 08-225 genome sequencing, assembly, and annotation.</title>
        <authorList>
            <person name="Fakankun I.U."/>
            <person name="Fristensky B."/>
            <person name="Levin D.B."/>
        </authorList>
    </citation>
    <scope>NUCLEOTIDE SEQUENCE [LARGE SCALE GENOMIC DNA]</scope>
    <source>
        <strain evidence="8 9">UCD-FST 08-225</strain>
    </source>
</reference>
<evidence type="ECO:0000256" key="1">
    <source>
        <dbReference type="ARBA" id="ARBA00004240"/>
    </source>
</evidence>
<evidence type="ECO:0000256" key="2">
    <source>
        <dbReference type="ARBA" id="ARBA00022617"/>
    </source>
</evidence>
<evidence type="ECO:0000256" key="6">
    <source>
        <dbReference type="ARBA" id="ARBA00038357"/>
    </source>
</evidence>
<proteinExistence type="inferred from homology"/>
<organism evidence="8 9">
    <name type="scientific">Rhodotorula diobovata</name>
    <dbReference type="NCBI Taxonomy" id="5288"/>
    <lineage>
        <taxon>Eukaryota</taxon>
        <taxon>Fungi</taxon>
        <taxon>Dikarya</taxon>
        <taxon>Basidiomycota</taxon>
        <taxon>Pucciniomycotina</taxon>
        <taxon>Microbotryomycetes</taxon>
        <taxon>Sporidiobolales</taxon>
        <taxon>Sporidiobolaceae</taxon>
        <taxon>Rhodotorula</taxon>
    </lineage>
</organism>
<comment type="caution">
    <text evidence="8">The sequence shown here is derived from an EMBL/GenBank/DDBJ whole genome shotgun (WGS) entry which is preliminary data.</text>
</comment>
<dbReference type="InterPro" id="IPR001199">
    <property type="entry name" value="Cyt_B5-like_heme/steroid-bd"/>
</dbReference>
<dbReference type="PANTHER" id="PTHR10281">
    <property type="entry name" value="MEMBRANE-ASSOCIATED PROGESTERONE RECEPTOR COMPONENT-RELATED"/>
    <property type="match status" value="1"/>
</dbReference>
<dbReference type="GO" id="GO:0016020">
    <property type="term" value="C:membrane"/>
    <property type="evidence" value="ECO:0007669"/>
    <property type="project" value="TreeGrafter"/>
</dbReference>
<dbReference type="FunFam" id="3.10.120.10:FF:000003">
    <property type="entry name" value="membrane-associated progesterone receptor component 1"/>
    <property type="match status" value="1"/>
</dbReference>
<dbReference type="PANTHER" id="PTHR10281:SF72">
    <property type="entry name" value="NEUDESIN"/>
    <property type="match status" value="1"/>
</dbReference>
<evidence type="ECO:0000256" key="4">
    <source>
        <dbReference type="ARBA" id="ARBA00022824"/>
    </source>
</evidence>
<keyword evidence="5" id="KW-0408">Iron</keyword>
<dbReference type="STRING" id="5288.A0A5C5G0W7"/>
<dbReference type="Gene3D" id="3.10.120.10">
    <property type="entry name" value="Cytochrome b5-like heme/steroid binding domain"/>
    <property type="match status" value="1"/>
</dbReference>
<sequence>MPTLTLDTLLSYSPPPLVFLTRVLHLSDPLNLSLFLLLSVLLVRVLFPPAPWVPTPYALPSSPSDDYNWRPKAHPPCRVWRRFTPSDLAPFDGSDADRPILFAIRRKVYDVSSGASFYGPGGPYATFAGRDASRGLAKQSFDADMLSPLDAPIDPLDDLSKAEWDNLRDWERHFQTKYVQCGDYVEPQ</sequence>
<evidence type="ECO:0000259" key="7">
    <source>
        <dbReference type="SMART" id="SM01117"/>
    </source>
</evidence>
<dbReference type="SUPFAM" id="SSF55856">
    <property type="entry name" value="Cytochrome b5-like heme/steroid binding domain"/>
    <property type="match status" value="1"/>
</dbReference>
<gene>
    <name evidence="8" type="ORF">DMC30DRAFT_415320</name>
</gene>
<dbReference type="InterPro" id="IPR050577">
    <property type="entry name" value="MAPR/NEUFC/NENF-like"/>
</dbReference>
<dbReference type="SMART" id="SM01117">
    <property type="entry name" value="Cyt-b5"/>
    <property type="match status" value="1"/>
</dbReference>
<evidence type="ECO:0000313" key="9">
    <source>
        <dbReference type="Proteomes" id="UP000311382"/>
    </source>
</evidence>
<name>A0A5C5G0W7_9BASI</name>
<evidence type="ECO:0000256" key="5">
    <source>
        <dbReference type="ARBA" id="ARBA00023004"/>
    </source>
</evidence>
<dbReference type="EMBL" id="SOZI01000029">
    <property type="protein sequence ID" value="TNY22206.1"/>
    <property type="molecule type" value="Genomic_DNA"/>
</dbReference>
<dbReference type="GO" id="GO:0046872">
    <property type="term" value="F:metal ion binding"/>
    <property type="evidence" value="ECO:0007669"/>
    <property type="project" value="UniProtKB-KW"/>
</dbReference>
<evidence type="ECO:0000313" key="8">
    <source>
        <dbReference type="EMBL" id="TNY22206.1"/>
    </source>
</evidence>
<keyword evidence="2" id="KW-0349">Heme</keyword>
<dbReference type="Proteomes" id="UP000311382">
    <property type="component" value="Unassembled WGS sequence"/>
</dbReference>
<dbReference type="Pfam" id="PF00173">
    <property type="entry name" value="Cyt-b5"/>
    <property type="match status" value="1"/>
</dbReference>
<dbReference type="AlphaFoldDB" id="A0A5C5G0W7"/>
<feature type="domain" description="Cytochrome b5 heme-binding" evidence="7">
    <location>
        <begin position="83"/>
        <end position="185"/>
    </location>
</feature>